<organism evidence="1 2">
    <name type="scientific">Micromonospora pattaloongensis</name>
    <dbReference type="NCBI Taxonomy" id="405436"/>
    <lineage>
        <taxon>Bacteria</taxon>
        <taxon>Bacillati</taxon>
        <taxon>Actinomycetota</taxon>
        <taxon>Actinomycetes</taxon>
        <taxon>Micromonosporales</taxon>
        <taxon>Micromonosporaceae</taxon>
        <taxon>Micromonospora</taxon>
    </lineage>
</organism>
<reference evidence="2" key="1">
    <citation type="submission" date="2016-10" db="EMBL/GenBank/DDBJ databases">
        <authorList>
            <person name="Varghese N."/>
            <person name="Submissions S."/>
        </authorList>
    </citation>
    <scope>NUCLEOTIDE SEQUENCE [LARGE SCALE GENOMIC DNA]</scope>
    <source>
        <strain evidence="2">DSM 45245</strain>
    </source>
</reference>
<protein>
    <submittedName>
        <fullName evidence="1">Baseplate J-like protein</fullName>
    </submittedName>
</protein>
<accession>A0A1H3QN72</accession>
<dbReference type="STRING" id="405436.SAMN05444365_10624"/>
<dbReference type="Proteomes" id="UP000242415">
    <property type="component" value="Unassembled WGS sequence"/>
</dbReference>
<dbReference type="OrthoDB" id="266253at2"/>
<sequence>MRPAQPAHRARDHRALLDAMARDGRRRGRILPRPWDPVRSATLPDSPDLADHGRGLLDALALGLHVLWVYQEAWADEGFLATARIPASVRRLLELVGYAGDPGFAAGGLQHFRCREGATTTLPPGFRVRADAGGGHPAAVFETIRAIRLWPQLNELRPFLPLGPPSPATTGAVAYAVELLQPEVSVPPPEVAGAVALTDELGDRFAAARAGNLAQRNAVRARQKALALADVVSQLKAAGGPEACPDLFEQLCEDLCHAQSLANQAGYDPLPGPLSESQELLLSLMRGMSMRQPAAVQALQDALARAPGEADVAWSRRLDRIAAFLDALVTALLQEARDQVVRLHGPRALEAADRAASVASPVASFTLPGRRGGRGVAAPGTDALYFDAAAELLRPGDWLVVAEDVPVPDGTDATAREYREAVQVVRLRREVPAGDTETAVRVTFTPPLVRRYRLDRTVLLGNVAEITHGTTTSDHPVWAGDEVHLDLAAGPLTWLRSSSPDATDGRLPQVSLEVAGRAWERAGDLRGRAGTATFAVEVAPDATSRLRLAEGGAAPALADGTPVTVTYRTGTGVAGNRPALAVAALASADPAVAETFNPLPVTGGVDPEDADTSRTRARAGTHALQRAVSADDLRALALAFGGVRQAAVLRDAVRRRDHLTVVVSAEGGAALTDADAARLRAFLLARTPPGTAVTVLARGVVPVRMRVVVRVEPGRDPLAVVREVRLRLGADAEDGVAPGLLQPDVAQLGRPVHASDAYRALDGVPYLASVLVDLLYRDGTPPARHDVVAVGPAELALWAADQPLDVVWEEARDL</sequence>
<evidence type="ECO:0000313" key="2">
    <source>
        <dbReference type="Proteomes" id="UP000242415"/>
    </source>
</evidence>
<dbReference type="EMBL" id="FNPH01000006">
    <property type="protein sequence ID" value="SDZ14827.1"/>
    <property type="molecule type" value="Genomic_DNA"/>
</dbReference>
<dbReference type="RefSeq" id="WP_139307330.1">
    <property type="nucleotide sequence ID" value="NZ_FNPH01000006.1"/>
</dbReference>
<evidence type="ECO:0000313" key="1">
    <source>
        <dbReference type="EMBL" id="SDZ14827.1"/>
    </source>
</evidence>
<gene>
    <name evidence="1" type="ORF">SAMN05444365_10624</name>
</gene>
<dbReference type="AlphaFoldDB" id="A0A1H3QN72"/>
<keyword evidence="2" id="KW-1185">Reference proteome</keyword>
<name>A0A1H3QN72_9ACTN</name>
<proteinExistence type="predicted"/>